<evidence type="ECO:0000313" key="2">
    <source>
        <dbReference type="Proteomes" id="UP001232148"/>
    </source>
</evidence>
<comment type="caution">
    <text evidence="1">The sequence shown here is derived from an EMBL/GenBank/DDBJ whole genome shotgun (WGS) entry which is preliminary data.</text>
</comment>
<proteinExistence type="predicted"/>
<organism evidence="1 2">
    <name type="scientific">Colletotrichum zoysiae</name>
    <dbReference type="NCBI Taxonomy" id="1216348"/>
    <lineage>
        <taxon>Eukaryota</taxon>
        <taxon>Fungi</taxon>
        <taxon>Dikarya</taxon>
        <taxon>Ascomycota</taxon>
        <taxon>Pezizomycotina</taxon>
        <taxon>Sordariomycetes</taxon>
        <taxon>Hypocreomycetidae</taxon>
        <taxon>Glomerellales</taxon>
        <taxon>Glomerellaceae</taxon>
        <taxon>Colletotrichum</taxon>
        <taxon>Colletotrichum graminicola species complex</taxon>
    </lineage>
</organism>
<name>A0AAD9HGZ8_9PEZI</name>
<reference evidence="1" key="1">
    <citation type="submission" date="2021-06" db="EMBL/GenBank/DDBJ databases">
        <title>Comparative genomics, transcriptomics and evolutionary studies reveal genomic signatures of adaptation to plant cell wall in hemibiotrophic fungi.</title>
        <authorList>
            <consortium name="DOE Joint Genome Institute"/>
            <person name="Baroncelli R."/>
            <person name="Diaz J.F."/>
            <person name="Benocci T."/>
            <person name="Peng M."/>
            <person name="Battaglia E."/>
            <person name="Haridas S."/>
            <person name="Andreopoulos W."/>
            <person name="Labutti K."/>
            <person name="Pangilinan J."/>
            <person name="Floch G.L."/>
            <person name="Makela M.R."/>
            <person name="Henrissat B."/>
            <person name="Grigoriev I.V."/>
            <person name="Crouch J.A."/>
            <person name="De Vries R.P."/>
            <person name="Sukno S.A."/>
            <person name="Thon M.R."/>
        </authorList>
    </citation>
    <scope>NUCLEOTIDE SEQUENCE</scope>
    <source>
        <strain evidence="1">MAFF235873</strain>
    </source>
</reference>
<dbReference type="EMBL" id="MU842883">
    <property type="protein sequence ID" value="KAK2028142.1"/>
    <property type="molecule type" value="Genomic_DNA"/>
</dbReference>
<dbReference type="Proteomes" id="UP001232148">
    <property type="component" value="Unassembled WGS sequence"/>
</dbReference>
<keyword evidence="2" id="KW-1185">Reference proteome</keyword>
<protein>
    <submittedName>
        <fullName evidence="1">Uncharacterized protein</fullName>
    </submittedName>
</protein>
<sequence>MFPHIDHTYVSDLVFKIGNRSEDKQCTGNPSIQDPVSMLRLYAPSADAWDVTDPSHRGCFIGQPCCVTGAKSCARTSYLSKFHHAYGTCYKWSPGHIHCSDSTSESEKHIFPSCVECGVLVEIWDLILINRRLLDDKKQVTTAEDFRVVRNSVGGYIKAYELRRSAHVTEIRNRADNLFEAQVSFAKVGVEEPAAKSTSWWVTFIERLAAFL</sequence>
<gene>
    <name evidence="1" type="ORF">LX32DRAFT_410736</name>
</gene>
<evidence type="ECO:0000313" key="1">
    <source>
        <dbReference type="EMBL" id="KAK2028142.1"/>
    </source>
</evidence>
<accession>A0AAD9HGZ8</accession>
<dbReference type="AlphaFoldDB" id="A0AAD9HGZ8"/>